<evidence type="ECO:0000256" key="12">
    <source>
        <dbReference type="ARBA" id="ARBA00023180"/>
    </source>
</evidence>
<feature type="coiled-coil region" evidence="14">
    <location>
        <begin position="580"/>
        <end position="607"/>
    </location>
</feature>
<evidence type="ECO:0000256" key="1">
    <source>
        <dbReference type="ARBA" id="ARBA00004141"/>
    </source>
</evidence>
<comment type="caution">
    <text evidence="19">The sequence shown here is derived from an EMBL/GenBank/DDBJ whole genome shotgun (WGS) entry which is preliminary data.</text>
</comment>
<feature type="transmembrane region" description="Helical" evidence="16">
    <location>
        <begin position="238"/>
        <end position="258"/>
    </location>
</feature>
<dbReference type="SUPFAM" id="SSF52540">
    <property type="entry name" value="P-loop containing nucleoside triphosphate hydrolases"/>
    <property type="match status" value="2"/>
</dbReference>
<evidence type="ECO:0000256" key="11">
    <source>
        <dbReference type="ARBA" id="ARBA00023136"/>
    </source>
</evidence>
<evidence type="ECO:0000256" key="2">
    <source>
        <dbReference type="ARBA" id="ARBA00007577"/>
    </source>
</evidence>
<evidence type="ECO:0000256" key="3">
    <source>
        <dbReference type="ARBA" id="ARBA00012191"/>
    </source>
</evidence>
<feature type="compositionally biased region" description="Basic and acidic residues" evidence="15">
    <location>
        <begin position="622"/>
        <end position="632"/>
    </location>
</feature>
<dbReference type="EC" id="7.6.2.2" evidence="3"/>
<evidence type="ECO:0000313" key="20">
    <source>
        <dbReference type="Proteomes" id="UP000502823"/>
    </source>
</evidence>
<dbReference type="InterPro" id="IPR036640">
    <property type="entry name" value="ABC1_TM_sf"/>
</dbReference>
<evidence type="ECO:0000259" key="18">
    <source>
        <dbReference type="PROSITE" id="PS50929"/>
    </source>
</evidence>
<feature type="domain" description="ABC transmembrane type-1" evidence="18">
    <location>
        <begin position="7"/>
        <end position="308"/>
    </location>
</feature>
<feature type="transmembrane region" description="Helical" evidence="16">
    <location>
        <begin position="135"/>
        <end position="153"/>
    </location>
</feature>
<dbReference type="GO" id="GO:0016887">
    <property type="term" value="F:ATP hydrolysis activity"/>
    <property type="evidence" value="ECO:0007669"/>
    <property type="project" value="InterPro"/>
</dbReference>
<dbReference type="FunFam" id="1.20.1560.10:FF:000009">
    <property type="entry name" value="ABC transporter B family member 1"/>
    <property type="match status" value="1"/>
</dbReference>
<dbReference type="InterPro" id="IPR011527">
    <property type="entry name" value="ABC1_TM_dom"/>
</dbReference>
<dbReference type="GO" id="GO:0015421">
    <property type="term" value="F:ABC-type oligopeptide transporter activity"/>
    <property type="evidence" value="ECO:0007669"/>
    <property type="project" value="TreeGrafter"/>
</dbReference>
<evidence type="ECO:0000256" key="8">
    <source>
        <dbReference type="ARBA" id="ARBA00022840"/>
    </source>
</evidence>
<gene>
    <name evidence="19" type="ORF">Cfor_07515</name>
</gene>
<dbReference type="CDD" id="cd18577">
    <property type="entry name" value="ABC_6TM_Pgp_ABCB1_D1_like"/>
    <property type="match status" value="1"/>
</dbReference>
<dbReference type="FunFam" id="3.40.50.300:FF:000302">
    <property type="entry name" value="ATP-binding cassette subfamily B member 5"/>
    <property type="match status" value="1"/>
</dbReference>
<evidence type="ECO:0000256" key="13">
    <source>
        <dbReference type="ARBA" id="ARBA00034018"/>
    </source>
</evidence>
<reference evidence="20" key="1">
    <citation type="submission" date="2020-01" db="EMBL/GenBank/DDBJ databases">
        <title>Draft genome sequence of the Termite Coptotermes fromosanus.</title>
        <authorList>
            <person name="Itakura S."/>
            <person name="Yosikawa Y."/>
            <person name="Umezawa K."/>
        </authorList>
    </citation>
    <scope>NUCLEOTIDE SEQUENCE [LARGE SCALE GENOMIC DNA]</scope>
</reference>
<dbReference type="EMBL" id="BLKM01011693">
    <property type="protein sequence ID" value="GFG33965.1"/>
    <property type="molecule type" value="Genomic_DNA"/>
</dbReference>
<dbReference type="GO" id="GO:0017085">
    <property type="term" value="P:response to insecticide"/>
    <property type="evidence" value="ECO:0007669"/>
    <property type="project" value="UniProtKB-ARBA"/>
</dbReference>
<evidence type="ECO:0000313" key="19">
    <source>
        <dbReference type="EMBL" id="GFG33965.1"/>
    </source>
</evidence>
<feature type="transmembrane region" description="Helical" evidence="16">
    <location>
        <begin position="887"/>
        <end position="908"/>
    </location>
</feature>
<dbReference type="InterPro" id="IPR003593">
    <property type="entry name" value="AAA+_ATPase"/>
</dbReference>
<dbReference type="FunCoup" id="A0A6L2PU50">
    <property type="interactions" value="75"/>
</dbReference>
<sequence>MEIFLLFIGLLGALATGATAPLNILLFGDLTGDLVAYGAAIANGSTPDAAAFTDAIRTFAGLNSILGLVMLVATYISVWTYNFVANKQILRIRSLYLKSALSQDIGWYDEQQTGDFASRMSEDLTKLEDGIGEKVVQFIHFMASFLGCLILALTKGWQLALVCLSSLPLTLVAVGTVSVLSSRLAKKELAAYGIAGAIAEEVLSSIRTVIAFGGQYSEVKRYTANLVHAKKINVKRGFLTGLGFGFLWFFIYASYALAFWYGVGLVLDDKRKPEEEKVYTATTMVTVFFGVMMASMNFGMSSPFIEAFSIAKGAGAKVFSVIDRVSPINSWSKDGKCPEQMKGNISFRDIHFEYPTRVDVKVLQGLNLDINHGEKVALVGSSGCGKSTCIQLIQRFYDPRKGTVMVDGNNVKELNVAWLRKHIGVVGQEPVLFNTTIAENISYGAEEATEEDIEAAAKEANAHDFISKLPMGYNTLVGERGAQLSGGQKQRIAIARALVRKPVILLLDEATSALDTSSESKVQKALEKVSTGRTTVIVAHRLSTIRTADKIVVISNGKVVEQGTHAELFALKGHYHALVTAQQLNTIDEMENGNEEYEDKAHKKLGRLMSTGSRASSTGSDVHTHEEERPPVVEDAEEEEPPPISMMTILKKNMPEWPYILLGSVGSVVIGFAMPLFAVLFGDIIGVLAEPEDEDVREGTNQYSLYFVIAGVSVGLATFVQICTYGIAGEKLTMRLRGEMFEAMVRQEVAWFDNKSNSSGSLCARLSGDAASVQGATGQRIGIVLQSIATIGLGVGLALYYEWRLGLVTMCFTPVILLGQYFFLKTARGEALNNQKALEKSTKLAVEAVGNIRTVAGLGREQTFHQQYMAELLPAHKVALRNTHIRGCVFALARSIMFFAYATTMYYGGQLVVEDGITFDTILKVGQALIMGTMSIANAMGFAPNFQKGITAASHIFHLLNRKPQIFDPLDDRTDWGQTVALVGQSGCGKSTCIQLLERFYDPVSGSVSIDGRDVSSISMRTLRWQLGIVSQEPVLFDRTIAENIAYGDNSRIVPMSEIIEASKKANIHNFISSLPLGYDTRMGEKGTQLSGGQKQRVAIARALIRNPRILLLDEATSALDTESEKVVQEALDKAKEGRTCITIAHRLSTIQDADVIFVINRGQVAEMGTHGELLAKHGLYYKLCSMQSGPR</sequence>
<keyword evidence="11 16" id="KW-0472">Membrane</keyword>
<keyword evidence="8" id="KW-0067">ATP-binding</keyword>
<organism evidence="19 20">
    <name type="scientific">Coptotermes formosanus</name>
    <name type="common">Formosan subterranean termite</name>
    <dbReference type="NCBI Taxonomy" id="36987"/>
    <lineage>
        <taxon>Eukaryota</taxon>
        <taxon>Metazoa</taxon>
        <taxon>Ecdysozoa</taxon>
        <taxon>Arthropoda</taxon>
        <taxon>Hexapoda</taxon>
        <taxon>Insecta</taxon>
        <taxon>Pterygota</taxon>
        <taxon>Neoptera</taxon>
        <taxon>Polyneoptera</taxon>
        <taxon>Dictyoptera</taxon>
        <taxon>Blattodea</taxon>
        <taxon>Blattoidea</taxon>
        <taxon>Termitoidae</taxon>
        <taxon>Rhinotermitidae</taxon>
        <taxon>Coptotermes</taxon>
    </lineage>
</organism>
<evidence type="ECO:0000256" key="6">
    <source>
        <dbReference type="ARBA" id="ARBA00022737"/>
    </source>
</evidence>
<feature type="transmembrane region" description="Helical" evidence="16">
    <location>
        <begin position="705"/>
        <end position="728"/>
    </location>
</feature>
<dbReference type="PROSITE" id="PS00211">
    <property type="entry name" value="ABC_TRANSPORTER_1"/>
    <property type="match status" value="2"/>
</dbReference>
<dbReference type="GO" id="GO:0005743">
    <property type="term" value="C:mitochondrial inner membrane"/>
    <property type="evidence" value="ECO:0007669"/>
    <property type="project" value="TreeGrafter"/>
</dbReference>
<evidence type="ECO:0000256" key="7">
    <source>
        <dbReference type="ARBA" id="ARBA00022741"/>
    </source>
</evidence>
<dbReference type="Proteomes" id="UP000502823">
    <property type="component" value="Unassembled WGS sequence"/>
</dbReference>
<feature type="compositionally biased region" description="Polar residues" evidence="15">
    <location>
        <begin position="611"/>
        <end position="621"/>
    </location>
</feature>
<dbReference type="Gene3D" id="1.20.1560.10">
    <property type="entry name" value="ABC transporter type 1, transmembrane domain"/>
    <property type="match status" value="1"/>
</dbReference>
<feature type="transmembrane region" description="Helical" evidence="16">
    <location>
        <begin position="159"/>
        <end position="180"/>
    </location>
</feature>
<dbReference type="InterPro" id="IPR003439">
    <property type="entry name" value="ABC_transporter-like_ATP-bd"/>
</dbReference>
<evidence type="ECO:0000256" key="16">
    <source>
        <dbReference type="SAM" id="Phobius"/>
    </source>
</evidence>
<dbReference type="FunFam" id="3.40.50.300:FF:000479">
    <property type="entry name" value="Multidrug resistance protein 1A"/>
    <property type="match status" value="1"/>
</dbReference>
<dbReference type="GO" id="GO:0008559">
    <property type="term" value="F:ABC-type xenobiotic transporter activity"/>
    <property type="evidence" value="ECO:0007669"/>
    <property type="project" value="UniProtKB-EC"/>
</dbReference>
<keyword evidence="9" id="KW-1278">Translocase</keyword>
<feature type="domain" description="ABC transporter" evidence="17">
    <location>
        <begin position="345"/>
        <end position="581"/>
    </location>
</feature>
<evidence type="ECO:0000256" key="4">
    <source>
        <dbReference type="ARBA" id="ARBA00022448"/>
    </source>
</evidence>
<dbReference type="PROSITE" id="PS50929">
    <property type="entry name" value="ABC_TM1F"/>
    <property type="match status" value="2"/>
</dbReference>
<dbReference type="CDD" id="cd18578">
    <property type="entry name" value="ABC_6TM_Pgp_ABCB1_D2_like"/>
    <property type="match status" value="1"/>
</dbReference>
<dbReference type="SMART" id="SM00382">
    <property type="entry name" value="AAA"/>
    <property type="match status" value="2"/>
</dbReference>
<comment type="subcellular location">
    <subcellularLocation>
        <location evidence="1">Membrane</location>
        <topology evidence="1">Multi-pass membrane protein</topology>
    </subcellularLocation>
</comment>
<dbReference type="AlphaFoldDB" id="A0A6L2PU50"/>
<feature type="region of interest" description="Disordered" evidence="15">
    <location>
        <begin position="611"/>
        <end position="641"/>
    </location>
</feature>
<keyword evidence="14" id="KW-0175">Coiled coil</keyword>
<name>A0A6L2PU50_COPFO</name>
<comment type="catalytic activity">
    <reaction evidence="13">
        <text>ATP + H2O + xenobioticSide 1 = ADP + phosphate + xenobioticSide 2.</text>
        <dbReference type="EC" id="7.6.2.2"/>
    </reaction>
</comment>
<protein>
    <recommendedName>
        <fullName evidence="3">ABC-type xenobiotic transporter</fullName>
        <ecNumber evidence="3">7.6.2.2</ecNumber>
    </recommendedName>
</protein>
<evidence type="ECO:0000256" key="15">
    <source>
        <dbReference type="SAM" id="MobiDB-lite"/>
    </source>
</evidence>
<accession>A0A6L2PU50</accession>
<evidence type="ECO:0000256" key="10">
    <source>
        <dbReference type="ARBA" id="ARBA00022989"/>
    </source>
</evidence>
<dbReference type="Pfam" id="PF00664">
    <property type="entry name" value="ABC_membrane"/>
    <property type="match status" value="2"/>
</dbReference>
<dbReference type="PANTHER" id="PTHR43394">
    <property type="entry name" value="ATP-DEPENDENT PERMEASE MDL1, MITOCHONDRIAL"/>
    <property type="match status" value="1"/>
</dbReference>
<keyword evidence="7" id="KW-0547">Nucleotide-binding</keyword>
<dbReference type="FunFam" id="1.20.1560.10:FF:000018">
    <property type="entry name" value="ATP-binding cassette subfamily B member 11"/>
    <property type="match status" value="1"/>
</dbReference>
<keyword evidence="10 16" id="KW-1133">Transmembrane helix</keyword>
<keyword evidence="4" id="KW-0813">Transport</keyword>
<proteinExistence type="inferred from homology"/>
<feature type="domain" description="ABC transporter" evidence="17">
    <location>
        <begin position="951"/>
        <end position="1187"/>
    </location>
</feature>
<evidence type="ECO:0000256" key="14">
    <source>
        <dbReference type="SAM" id="Coils"/>
    </source>
</evidence>
<dbReference type="InParanoid" id="A0A6L2PU50"/>
<keyword evidence="20" id="KW-1185">Reference proteome</keyword>
<evidence type="ECO:0000256" key="5">
    <source>
        <dbReference type="ARBA" id="ARBA00022692"/>
    </source>
</evidence>
<feature type="transmembrane region" description="Helical" evidence="16">
    <location>
        <begin position="278"/>
        <end position="298"/>
    </location>
</feature>
<keyword evidence="6" id="KW-0677">Repeat</keyword>
<feature type="transmembrane region" description="Helical" evidence="16">
    <location>
        <begin position="781"/>
        <end position="801"/>
    </location>
</feature>
<dbReference type="GO" id="GO:0090374">
    <property type="term" value="P:oligopeptide export from mitochondrion"/>
    <property type="evidence" value="ECO:0007669"/>
    <property type="project" value="TreeGrafter"/>
</dbReference>
<keyword evidence="12" id="KW-0325">Glycoprotein</keyword>
<dbReference type="PROSITE" id="PS50893">
    <property type="entry name" value="ABC_TRANSPORTER_2"/>
    <property type="match status" value="2"/>
</dbReference>
<dbReference type="SUPFAM" id="SSF90123">
    <property type="entry name" value="ABC transporter transmembrane region"/>
    <property type="match status" value="2"/>
</dbReference>
<dbReference type="InterPro" id="IPR027417">
    <property type="entry name" value="P-loop_NTPase"/>
</dbReference>
<feature type="domain" description="ABC transmembrane type-1" evidence="18">
    <location>
        <begin position="661"/>
        <end position="948"/>
    </location>
</feature>
<dbReference type="InterPro" id="IPR039421">
    <property type="entry name" value="Type_1_exporter"/>
</dbReference>
<dbReference type="Gene3D" id="3.40.50.300">
    <property type="entry name" value="P-loop containing nucleotide triphosphate hydrolases"/>
    <property type="match status" value="2"/>
</dbReference>
<evidence type="ECO:0000256" key="9">
    <source>
        <dbReference type="ARBA" id="ARBA00022967"/>
    </source>
</evidence>
<dbReference type="GO" id="GO:0005524">
    <property type="term" value="F:ATP binding"/>
    <property type="evidence" value="ECO:0007669"/>
    <property type="project" value="UniProtKB-KW"/>
</dbReference>
<comment type="similarity">
    <text evidence="2">Belongs to the ABC transporter superfamily. ABCB family. Multidrug resistance exporter (TC 3.A.1.201) subfamily.</text>
</comment>
<dbReference type="PANTHER" id="PTHR43394:SF27">
    <property type="entry name" value="ATP-DEPENDENT TRANSLOCASE ABCB1-LIKE"/>
    <property type="match status" value="1"/>
</dbReference>
<dbReference type="CDD" id="cd03249">
    <property type="entry name" value="ABC_MTABC3_MDL1_MDL2"/>
    <property type="match status" value="2"/>
</dbReference>
<dbReference type="GO" id="GO:0097254">
    <property type="term" value="P:renal tubular secretion"/>
    <property type="evidence" value="ECO:0007669"/>
    <property type="project" value="UniProtKB-ARBA"/>
</dbReference>
<dbReference type="InterPro" id="IPR017871">
    <property type="entry name" value="ABC_transporter-like_CS"/>
</dbReference>
<feature type="transmembrane region" description="Helical" evidence="16">
    <location>
        <begin position="807"/>
        <end position="824"/>
    </location>
</feature>
<feature type="transmembrane region" description="Helical" evidence="16">
    <location>
        <begin position="659"/>
        <end position="685"/>
    </location>
</feature>
<keyword evidence="5 16" id="KW-0812">Transmembrane</keyword>
<dbReference type="OrthoDB" id="6500128at2759"/>
<evidence type="ECO:0000259" key="17">
    <source>
        <dbReference type="PROSITE" id="PS50893"/>
    </source>
</evidence>
<feature type="transmembrane region" description="Helical" evidence="16">
    <location>
        <begin position="65"/>
        <end position="84"/>
    </location>
</feature>
<dbReference type="Pfam" id="PF00005">
    <property type="entry name" value="ABC_tran"/>
    <property type="match status" value="2"/>
</dbReference>